<name>M5C728_THACB</name>
<proteinExistence type="predicted"/>
<organism evidence="2 3">
    <name type="scientific">Thanatephorus cucumeris (strain AG1-IB / isolate 7/3/14)</name>
    <name type="common">Lettuce bottom rot fungus</name>
    <name type="synonym">Rhizoctonia solani</name>
    <dbReference type="NCBI Taxonomy" id="1108050"/>
    <lineage>
        <taxon>Eukaryota</taxon>
        <taxon>Fungi</taxon>
        <taxon>Dikarya</taxon>
        <taxon>Basidiomycota</taxon>
        <taxon>Agaricomycotina</taxon>
        <taxon>Agaricomycetes</taxon>
        <taxon>Cantharellales</taxon>
        <taxon>Ceratobasidiaceae</taxon>
        <taxon>Rhizoctonia</taxon>
        <taxon>Rhizoctonia solani AG-1</taxon>
    </lineage>
</organism>
<protein>
    <submittedName>
        <fullName evidence="2">Uncharacterized protein</fullName>
    </submittedName>
</protein>
<accession>M5C728</accession>
<gene>
    <name evidence="2" type="ORF">BN14_09015</name>
</gene>
<dbReference type="HOGENOM" id="CLU_1310860_0_0_1"/>
<feature type="compositionally biased region" description="Basic and acidic residues" evidence="1">
    <location>
        <begin position="108"/>
        <end position="118"/>
    </location>
</feature>
<feature type="region of interest" description="Disordered" evidence="1">
    <location>
        <begin position="76"/>
        <end position="133"/>
    </location>
</feature>
<dbReference type="AlphaFoldDB" id="M5C728"/>
<comment type="caution">
    <text evidence="2">The sequence shown here is derived from an EMBL/GenBank/DDBJ whole genome shotgun (WGS) entry which is preliminary data.</text>
</comment>
<sequence length="210" mass="23177">MNIGKEGIRFVTVLMLRTPPQPPAPARGRLPGGACVPPSLEGWKHKVLLAGKYLNVVREWGGDAAGVRIGLKELEDKAKGAGKPQDEDEEETERAASRTSNRRPRGSTSDKTKTKDASSNDGDAAGLTDGAMDTPPFYKSVEEAYTYANKTLLRVLMEDQMLVPRLRSVRHHRYAVYSELYLEQIPQVLFLPPPFIVPYPLPGPRPSRAT</sequence>
<reference evidence="2 3" key="1">
    <citation type="journal article" date="2013" name="J. Biotechnol.">
        <title>Establishment and interpretation of the genome sequence of the phytopathogenic fungus Rhizoctonia solani AG1-IB isolate 7/3/14.</title>
        <authorList>
            <person name="Wibberg D.W."/>
            <person name="Jelonek L.J."/>
            <person name="Rupp O.R."/>
            <person name="Hennig M.H."/>
            <person name="Eikmeyer F.E."/>
            <person name="Goesmann A.G."/>
            <person name="Hartmann A.H."/>
            <person name="Borriss R.B."/>
            <person name="Grosch R.G."/>
            <person name="Puehler A.P."/>
            <person name="Schlueter A.S."/>
        </authorList>
    </citation>
    <scope>NUCLEOTIDE SEQUENCE [LARGE SCALE GENOMIC DNA]</scope>
    <source>
        <strain evidence="3">AG1-IB / isolate 7/3/14</strain>
    </source>
</reference>
<dbReference type="EMBL" id="CAOJ01013828">
    <property type="protein sequence ID" value="CCO34905.1"/>
    <property type="molecule type" value="Genomic_DNA"/>
</dbReference>
<evidence type="ECO:0000256" key="1">
    <source>
        <dbReference type="SAM" id="MobiDB-lite"/>
    </source>
</evidence>
<evidence type="ECO:0000313" key="2">
    <source>
        <dbReference type="EMBL" id="CCO34905.1"/>
    </source>
</evidence>
<evidence type="ECO:0000313" key="3">
    <source>
        <dbReference type="Proteomes" id="UP000012065"/>
    </source>
</evidence>
<dbReference type="Proteomes" id="UP000012065">
    <property type="component" value="Unassembled WGS sequence"/>
</dbReference>